<feature type="compositionally biased region" description="Acidic residues" evidence="1">
    <location>
        <begin position="392"/>
        <end position="402"/>
    </location>
</feature>
<comment type="caution">
    <text evidence="2">The sequence shown here is derived from an EMBL/GenBank/DDBJ whole genome shotgun (WGS) entry which is preliminary data.</text>
</comment>
<evidence type="ECO:0000313" key="3">
    <source>
        <dbReference type="Proteomes" id="UP000031737"/>
    </source>
</evidence>
<protein>
    <submittedName>
        <fullName evidence="2">Uncharacterized protein</fullName>
    </submittedName>
</protein>
<dbReference type="Proteomes" id="UP000031737">
    <property type="component" value="Unassembled WGS sequence"/>
</dbReference>
<sequence>MATHGYYGGYSLVRSSTIVGSGANSGCGCSCSCSGTNAASPKDGARAAGLSRMNFASCNSDWMPSLATSSAAGARSTVTPGEAMEPLASSAGTLARLPFLQALWAMQNFYRWMPLCVTAATASILTPAAAASTTTAATTAATISTPVSPAAETEKVAGAALAGDYKHADAKKTRPVIPMPIGSDTWTALSDTVLAAKTGVVATRHSLKRPVPPLAIGVTEAEFDEKKKPTNSGPEPLFRDLLGSFSPSEAPTYTAFTYNRNSDEKREPVPVDVLFSAQQQGQEDLQKKCHHHPVPPVPISVSPLFLSNAENTPGPGEDVQLFQKQTESAEVVSDEENYFLRSPFQGMKMCSSRRSPTPKQMQQEKSTIPLLSNGINGAARHGTQHQSRLLTEGDEDTPSFEDDDEDALEHIKQLVNIVLSVSASENASTDTKEITKPKKMLEFGMEWMNASFHNQQQTPFFQGL</sequence>
<feature type="region of interest" description="Disordered" evidence="1">
    <location>
        <begin position="382"/>
        <end position="402"/>
    </location>
</feature>
<dbReference type="VEuPathDB" id="TriTrypDB:TRSC58_03141"/>
<accession>A0A061J4A8</accession>
<name>A0A061J4A8_TRYRA</name>
<organism evidence="2 3">
    <name type="scientific">Trypanosoma rangeli SC58</name>
    <dbReference type="NCBI Taxonomy" id="429131"/>
    <lineage>
        <taxon>Eukaryota</taxon>
        <taxon>Discoba</taxon>
        <taxon>Euglenozoa</taxon>
        <taxon>Kinetoplastea</taxon>
        <taxon>Metakinetoplastina</taxon>
        <taxon>Trypanosomatida</taxon>
        <taxon>Trypanosomatidae</taxon>
        <taxon>Trypanosoma</taxon>
        <taxon>Herpetosoma</taxon>
    </lineage>
</organism>
<proteinExistence type="predicted"/>
<dbReference type="EMBL" id="AUPL01003141">
    <property type="protein sequence ID" value="ESL09145.1"/>
    <property type="molecule type" value="Genomic_DNA"/>
</dbReference>
<gene>
    <name evidence="2" type="ORF">TRSC58_03141</name>
</gene>
<dbReference type="AlphaFoldDB" id="A0A061J4A8"/>
<evidence type="ECO:0000256" key="1">
    <source>
        <dbReference type="SAM" id="MobiDB-lite"/>
    </source>
</evidence>
<keyword evidence="3" id="KW-1185">Reference proteome</keyword>
<reference evidence="2 3" key="1">
    <citation type="submission" date="2013-07" db="EMBL/GenBank/DDBJ databases">
        <authorList>
            <person name="Stoco P.H."/>
            <person name="Wagner G."/>
            <person name="Gerber A."/>
            <person name="Zaha A."/>
            <person name="Thompson C."/>
            <person name="Bartholomeu D.C."/>
            <person name="Luckemeyer D.D."/>
            <person name="Bahia D."/>
            <person name="Loreto E."/>
            <person name="Prestes E.B."/>
            <person name="Lima F.M."/>
            <person name="Rodrigues-Luiz G."/>
            <person name="Vallejo G.A."/>
            <person name="Filho J.F."/>
            <person name="Monteiro K.M."/>
            <person name="Tyler K.M."/>
            <person name="de Almeida L.G."/>
            <person name="Ortiz M.F."/>
            <person name="Siervo M.A."/>
            <person name="de Moraes M.H."/>
            <person name="Cunha O.L."/>
            <person name="Mendonca-Neto R."/>
            <person name="Silva R."/>
            <person name="Teixeira S.M."/>
            <person name="Murta S.M."/>
            <person name="Sincero T.C."/>
            <person name="Mendes T.A."/>
            <person name="Urmenyi T.P."/>
            <person name="Silva V.G."/>
            <person name="da Rocha W.D."/>
            <person name="Andersson B."/>
            <person name="Romanha A.J."/>
            <person name="Steindel M."/>
            <person name="de Vasconcelos A.T."/>
            <person name="Grisard E.C."/>
        </authorList>
    </citation>
    <scope>NUCLEOTIDE SEQUENCE [LARGE SCALE GENOMIC DNA]</scope>
    <source>
        <strain evidence="2 3">SC58</strain>
    </source>
</reference>
<dbReference type="OrthoDB" id="249510at2759"/>
<evidence type="ECO:0000313" key="2">
    <source>
        <dbReference type="EMBL" id="ESL09145.1"/>
    </source>
</evidence>